<sequence>MKSVFCALVIGSTLILSGCTVDKNKTESLVIPPGGGTLYIAGSSFKEIVLSGDKSKCGKSAFNVQWKSKHDAILPKDVFVPFVMTDEFDGDSGLTHITVFTAPSFDETVSKVYASLLNNQALIKDQSFMNMAIVHNGCSLTVKDK</sequence>
<dbReference type="EMBL" id="MF957312">
    <property type="protein sequence ID" value="ATZ71583.1"/>
    <property type="molecule type" value="Genomic_DNA"/>
</dbReference>
<evidence type="ECO:0000313" key="1">
    <source>
        <dbReference type="EMBL" id="ATZ71583.1"/>
    </source>
</evidence>
<name>A0A2H4UE93_9ENTR</name>
<evidence type="ECO:0008006" key="2">
    <source>
        <dbReference type="Google" id="ProtNLM"/>
    </source>
</evidence>
<dbReference type="PROSITE" id="PS51257">
    <property type="entry name" value="PROKAR_LIPOPROTEIN"/>
    <property type="match status" value="1"/>
</dbReference>
<accession>A0A2H4UE93</accession>
<keyword evidence="1" id="KW-0614">Plasmid</keyword>
<geneLocation type="plasmid" evidence="1">
    <name>unnamed</name>
</geneLocation>
<reference evidence="1" key="1">
    <citation type="submission" date="2017-09" db="EMBL/GenBank/DDBJ databases">
        <title>Bacteria from fildes peninsula of king george island (maritime Antarctica), carry class 1 integrons and antibiotic resistance cassettes in conjugative plasmids.</title>
        <authorList>
            <person name="Antelo V.B."/>
            <person name="Batista S.B."/>
            <person name="Guerout A.M."/>
            <person name="Mazel D."/>
            <person name="Romero V."/>
            <person name="Sotelo Silveira J."/>
        </authorList>
    </citation>
    <scope>NUCLEOTIDE SEQUENCE</scope>
    <source>
        <strain evidence="1">HP19</strain>
        <plasmid evidence="1">unnamed</plasmid>
    </source>
</reference>
<dbReference type="AlphaFoldDB" id="A0A2H4UE93"/>
<organism evidence="1">
    <name type="scientific">Enterobacter sp. HP19</name>
    <dbReference type="NCBI Taxonomy" id="1811975"/>
    <lineage>
        <taxon>Bacteria</taxon>
        <taxon>Pseudomonadati</taxon>
        <taxon>Pseudomonadota</taxon>
        <taxon>Gammaproteobacteria</taxon>
        <taxon>Enterobacterales</taxon>
        <taxon>Enterobacteriaceae</taxon>
        <taxon>Enterobacter</taxon>
    </lineage>
</organism>
<protein>
    <recommendedName>
        <fullName evidence="2">Lipoprotein</fullName>
    </recommendedName>
</protein>
<proteinExistence type="predicted"/>